<name>A1U7X3_MARN8</name>
<gene>
    <name evidence="1" type="ordered locus">Maqu_4241</name>
</gene>
<keyword evidence="1" id="KW-0614">Plasmid</keyword>
<evidence type="ECO:0000313" key="2">
    <source>
        <dbReference type="Proteomes" id="UP000000998"/>
    </source>
</evidence>
<evidence type="ECO:0000313" key="1">
    <source>
        <dbReference type="EMBL" id="ABM21092.1"/>
    </source>
</evidence>
<geneLocation type="plasmid" evidence="1 2">
    <name>pMAQU01</name>
</geneLocation>
<dbReference type="AlphaFoldDB" id="A1U7X3"/>
<dbReference type="KEGG" id="maq:Maqu_4241"/>
<sequence>MAMGILGVLFIAVVYFLNEWWDNKNIDKSPGMLTGHSGERDANRATDEKRAKKRAKLDAKVSQLNKDNPNKLFYRDGPYVKEYSPEQIKLIRECERLNAQFAQGYHQYEIKDGQIEHMAWAVRKWKYQERCREINRDGTGTQCEFDFRNVKLINRLTGEEIPFDPESYELPSSYYSAG</sequence>
<dbReference type="EMBL" id="CP000515">
    <property type="protein sequence ID" value="ABM21092.1"/>
    <property type="molecule type" value="Genomic_DNA"/>
</dbReference>
<dbReference type="HOGENOM" id="CLU_1508871_0_0_6"/>
<accession>A1U7X3</accession>
<organism evidence="1 2">
    <name type="scientific">Marinobacter nauticus (strain ATCC 700491 / DSM 11845 / VT8)</name>
    <name type="common">Marinobacter aquaeolei</name>
    <dbReference type="NCBI Taxonomy" id="351348"/>
    <lineage>
        <taxon>Bacteria</taxon>
        <taxon>Pseudomonadati</taxon>
        <taxon>Pseudomonadota</taxon>
        <taxon>Gammaproteobacteria</taxon>
        <taxon>Pseudomonadales</taxon>
        <taxon>Marinobacteraceae</taxon>
        <taxon>Marinobacter</taxon>
    </lineage>
</organism>
<dbReference type="Proteomes" id="UP000000998">
    <property type="component" value="Plasmid pMAQU01"/>
</dbReference>
<dbReference type="RefSeq" id="WP_011783261.1">
    <property type="nucleotide sequence ID" value="NC_008738.1"/>
</dbReference>
<proteinExistence type="predicted"/>
<reference evidence="2" key="1">
    <citation type="journal article" date="2011" name="Appl. Environ. Microbiol.">
        <title>Genomic potential of Marinobacter aquaeolei, a biogeochemical 'opportunitroph'.</title>
        <authorList>
            <person name="Singer E."/>
            <person name="Webb E.A."/>
            <person name="Nelson W.C."/>
            <person name="Heidelberg J.F."/>
            <person name="Ivanova N."/>
            <person name="Pati A."/>
            <person name="Edwards K.J."/>
        </authorList>
    </citation>
    <scope>NUCLEOTIDE SEQUENCE [LARGE SCALE GENOMIC DNA]</scope>
    <source>
        <strain evidence="2">ATCC 700491 / DSM 11845 / VT8</strain>
    </source>
</reference>
<protein>
    <submittedName>
        <fullName evidence="1">Uncharacterized protein</fullName>
    </submittedName>
</protein>